<dbReference type="InterPro" id="IPR018370">
    <property type="entry name" value="Chaperonin_Cpn60_CS"/>
</dbReference>
<reference evidence="11 13" key="1">
    <citation type="submission" date="2023-10" db="EMBL/GenBank/DDBJ databases">
        <title>Genomes of two closely related lineages of the louse Polyplax serrata with different host specificities.</title>
        <authorList>
            <person name="Martinu J."/>
            <person name="Tarabai H."/>
            <person name="Stefka J."/>
            <person name="Hypsa V."/>
        </authorList>
    </citation>
    <scope>NUCLEOTIDE SEQUENCE [LARGE SCALE GENOMIC DNA]</scope>
    <source>
        <strain evidence="10">98ZLc_SE</strain>
        <strain evidence="11">HR10_N</strain>
    </source>
</reference>
<protein>
    <recommendedName>
        <fullName evidence="8">Heat shock protein 60</fullName>
    </recommendedName>
</protein>
<dbReference type="NCBIfam" id="NF009487">
    <property type="entry name" value="PRK12849.1"/>
    <property type="match status" value="1"/>
</dbReference>
<dbReference type="GO" id="GO:0005759">
    <property type="term" value="C:mitochondrial matrix"/>
    <property type="evidence" value="ECO:0007669"/>
    <property type="project" value="UniProtKB-SubCell"/>
</dbReference>
<evidence type="ECO:0000313" key="11">
    <source>
        <dbReference type="EMBL" id="KAK6639944.1"/>
    </source>
</evidence>
<dbReference type="Gene3D" id="3.30.260.10">
    <property type="entry name" value="TCP-1-like chaperonin intermediate domain"/>
    <property type="match status" value="1"/>
</dbReference>
<evidence type="ECO:0000313" key="12">
    <source>
        <dbReference type="Proteomes" id="UP001359485"/>
    </source>
</evidence>
<dbReference type="CDD" id="cd03344">
    <property type="entry name" value="GroEL"/>
    <property type="match status" value="1"/>
</dbReference>
<keyword evidence="6" id="KW-0496">Mitochondrion</keyword>
<dbReference type="NCBIfam" id="NF009489">
    <property type="entry name" value="PRK12851.1"/>
    <property type="match status" value="1"/>
</dbReference>
<dbReference type="NCBIfam" id="NF000592">
    <property type="entry name" value="PRK00013.1"/>
    <property type="match status" value="1"/>
</dbReference>
<sequence>MHRLPPLLRVVAQHHMRVAPQVRYMAKDVRFGPEVRALMLQGVDILTDAVAVTMGPKGRNVIIEQTWGSPKITKDGVTVAKGVELKDKFQNIGAKLVQDVANNTNEEAGDGTTTATVLARAIAKEGFEKISKGANPIEIRRGVMIAVDAVIAHLRTLSREVTTPEEISQVATISANGDKKIGDLIGAAMKKVGKEGVITVKDGKTLTDELEVIEGMKFDRGYISPYFINTVKGNKVEYQDALVLFSEKKITSIQSVLPALELSNSQRKPLVIVAEDIDGEALSTLVVNRLKIGLQVVAVKAPGFGDNRKATLQDMAIATGGIVFGDEASPVKLEDLQLHDLGQVGEVSITKDDTLFLKGKGKKDDINRRADQIRDQISTTTSEYEKEKLQERLARLASGVAVLKIGGSSEVEVNEKKDRVNDALCATRAAVEEGIVPGGGTALLRCIPVLEKLKGANEDQQTGINIVSKALRMPCMTIARNAGLDASVVVAKVEELAQDQGYDALNNEYVNMIEKGIIDPTKVVRTALTDAAGVSSLLATSEAVITVIVPAKPDLVLGGGEDYAPPPMPKSQLH</sequence>
<keyword evidence="11" id="KW-0346">Stress response</keyword>
<dbReference type="Proteomes" id="UP001372834">
    <property type="component" value="Unassembled WGS sequence"/>
</dbReference>
<dbReference type="GO" id="GO:0042026">
    <property type="term" value="P:protein refolding"/>
    <property type="evidence" value="ECO:0007669"/>
    <property type="project" value="InterPro"/>
</dbReference>
<keyword evidence="5" id="KW-0809">Transit peptide</keyword>
<name>A0AAN8P710_POLSC</name>
<dbReference type="InterPro" id="IPR027413">
    <property type="entry name" value="GROEL-like_equatorial_sf"/>
</dbReference>
<dbReference type="NCBIfam" id="TIGR02348">
    <property type="entry name" value="GroEL"/>
    <property type="match status" value="1"/>
</dbReference>
<dbReference type="InterPro" id="IPR027410">
    <property type="entry name" value="TCP-1-like_intermed_sf"/>
</dbReference>
<evidence type="ECO:0000256" key="4">
    <source>
        <dbReference type="ARBA" id="ARBA00022840"/>
    </source>
</evidence>
<dbReference type="HAMAP" id="MF_00600">
    <property type="entry name" value="CH60"/>
    <property type="match status" value="1"/>
</dbReference>
<dbReference type="GO" id="GO:0140662">
    <property type="term" value="F:ATP-dependent protein folding chaperone"/>
    <property type="evidence" value="ECO:0007669"/>
    <property type="project" value="InterPro"/>
</dbReference>
<dbReference type="FunFam" id="1.10.560.10:FF:000031">
    <property type="entry name" value="60 kDa heat shock protein, mitochondrial"/>
    <property type="match status" value="1"/>
</dbReference>
<evidence type="ECO:0000256" key="6">
    <source>
        <dbReference type="ARBA" id="ARBA00023128"/>
    </source>
</evidence>
<keyword evidence="4" id="KW-0067">ATP-binding</keyword>
<comment type="caution">
    <text evidence="11">The sequence shown here is derived from an EMBL/GenBank/DDBJ whole genome shotgun (WGS) entry which is preliminary data.</text>
</comment>
<keyword evidence="3" id="KW-0547">Nucleotide-binding</keyword>
<dbReference type="Gene3D" id="3.50.7.10">
    <property type="entry name" value="GroEL"/>
    <property type="match status" value="1"/>
</dbReference>
<dbReference type="PROSITE" id="PS00296">
    <property type="entry name" value="CHAPERONINS_CPN60"/>
    <property type="match status" value="1"/>
</dbReference>
<dbReference type="InterPro" id="IPR001844">
    <property type="entry name" value="Cpn60/GroEL"/>
</dbReference>
<dbReference type="InterPro" id="IPR027409">
    <property type="entry name" value="GroEL-like_apical_dom_sf"/>
</dbReference>
<dbReference type="NCBIfam" id="NF009488">
    <property type="entry name" value="PRK12850.1"/>
    <property type="match status" value="1"/>
</dbReference>
<dbReference type="FunFam" id="3.30.260.10:FF:000019">
    <property type="entry name" value="60 kDa heat shock mitochondrial"/>
    <property type="match status" value="1"/>
</dbReference>
<dbReference type="PRINTS" id="PR00298">
    <property type="entry name" value="CHAPERONIN60"/>
</dbReference>
<evidence type="ECO:0000256" key="8">
    <source>
        <dbReference type="ARBA" id="ARBA00030005"/>
    </source>
</evidence>
<keyword evidence="7" id="KW-0143">Chaperone</keyword>
<dbReference type="AlphaFoldDB" id="A0AAN8P710"/>
<dbReference type="Pfam" id="PF00118">
    <property type="entry name" value="Cpn60_TCP1"/>
    <property type="match status" value="1"/>
</dbReference>
<dbReference type="Gene3D" id="1.10.560.10">
    <property type="entry name" value="GroEL-like equatorial domain"/>
    <property type="match status" value="1"/>
</dbReference>
<evidence type="ECO:0000313" key="13">
    <source>
        <dbReference type="Proteomes" id="UP001372834"/>
    </source>
</evidence>
<evidence type="ECO:0000256" key="3">
    <source>
        <dbReference type="ARBA" id="ARBA00022741"/>
    </source>
</evidence>
<evidence type="ECO:0000256" key="7">
    <source>
        <dbReference type="ARBA" id="ARBA00023186"/>
    </source>
</evidence>
<evidence type="ECO:0000256" key="5">
    <source>
        <dbReference type="ARBA" id="ARBA00022946"/>
    </source>
</evidence>
<comment type="subcellular location">
    <subcellularLocation>
        <location evidence="1">Mitochondrion matrix</location>
    </subcellularLocation>
</comment>
<dbReference type="PANTHER" id="PTHR45633">
    <property type="entry name" value="60 KDA HEAT SHOCK PROTEIN, MITOCHONDRIAL"/>
    <property type="match status" value="1"/>
</dbReference>
<evidence type="ECO:0000256" key="2">
    <source>
        <dbReference type="ARBA" id="ARBA00006607"/>
    </source>
</evidence>
<gene>
    <name evidence="11" type="primary">HSP60A</name>
    <name evidence="11" type="ORF">RUM43_008221</name>
    <name evidence="10" type="ORF">RUM44_000179</name>
</gene>
<proteinExistence type="inferred from homology"/>
<dbReference type="SUPFAM" id="SSF54849">
    <property type="entry name" value="GroEL-intermediate domain like"/>
    <property type="match status" value="1"/>
</dbReference>
<dbReference type="InterPro" id="IPR002423">
    <property type="entry name" value="Cpn60/GroEL/TCP-1"/>
</dbReference>
<dbReference type="SUPFAM" id="SSF52029">
    <property type="entry name" value="GroEL apical domain-like"/>
    <property type="match status" value="1"/>
</dbReference>
<dbReference type="SUPFAM" id="SSF48592">
    <property type="entry name" value="GroEL equatorial domain-like"/>
    <property type="match status" value="1"/>
</dbReference>
<keyword evidence="12" id="KW-1185">Reference proteome</keyword>
<evidence type="ECO:0000256" key="1">
    <source>
        <dbReference type="ARBA" id="ARBA00004305"/>
    </source>
</evidence>
<comment type="similarity">
    <text evidence="2 9">Belongs to the chaperonin (HSP60) family.</text>
</comment>
<evidence type="ECO:0000256" key="9">
    <source>
        <dbReference type="RuleBase" id="RU000418"/>
    </source>
</evidence>
<dbReference type="FunFam" id="3.50.7.10:FF:000001">
    <property type="entry name" value="60 kDa chaperonin"/>
    <property type="match status" value="1"/>
</dbReference>
<dbReference type="Proteomes" id="UP001359485">
    <property type="component" value="Unassembled WGS sequence"/>
</dbReference>
<dbReference type="GO" id="GO:0005524">
    <property type="term" value="F:ATP binding"/>
    <property type="evidence" value="ECO:0007669"/>
    <property type="project" value="UniProtKB-KW"/>
</dbReference>
<dbReference type="EMBL" id="JAWJWF010000003">
    <property type="protein sequence ID" value="KAK6634932.1"/>
    <property type="molecule type" value="Genomic_DNA"/>
</dbReference>
<organism evidence="11 13">
    <name type="scientific">Polyplax serrata</name>
    <name type="common">Common mouse louse</name>
    <dbReference type="NCBI Taxonomy" id="468196"/>
    <lineage>
        <taxon>Eukaryota</taxon>
        <taxon>Metazoa</taxon>
        <taxon>Ecdysozoa</taxon>
        <taxon>Arthropoda</taxon>
        <taxon>Hexapoda</taxon>
        <taxon>Insecta</taxon>
        <taxon>Pterygota</taxon>
        <taxon>Neoptera</taxon>
        <taxon>Paraneoptera</taxon>
        <taxon>Psocodea</taxon>
        <taxon>Troctomorpha</taxon>
        <taxon>Phthiraptera</taxon>
        <taxon>Anoplura</taxon>
        <taxon>Polyplacidae</taxon>
        <taxon>Polyplax</taxon>
    </lineage>
</organism>
<accession>A0AAN8P710</accession>
<dbReference type="EMBL" id="JAWJWE010000003">
    <property type="protein sequence ID" value="KAK6639944.1"/>
    <property type="molecule type" value="Genomic_DNA"/>
</dbReference>
<evidence type="ECO:0000313" key="10">
    <source>
        <dbReference type="EMBL" id="KAK6634932.1"/>
    </source>
</evidence>